<name>A0A916J6Z9_9PROT</name>
<dbReference type="GO" id="GO:0009253">
    <property type="term" value="P:peptidoglycan catabolic process"/>
    <property type="evidence" value="ECO:0007669"/>
    <property type="project" value="TreeGrafter"/>
</dbReference>
<dbReference type="CDD" id="cd13403">
    <property type="entry name" value="MLTF-like"/>
    <property type="match status" value="1"/>
</dbReference>
<keyword evidence="4" id="KW-0998">Cell outer membrane</keyword>
<comment type="subcellular location">
    <subcellularLocation>
        <location evidence="1">Cell outer membrane</location>
        <topology evidence="1">Peripheral membrane protein</topology>
    </subcellularLocation>
</comment>
<dbReference type="CDD" id="cd01009">
    <property type="entry name" value="PBP2_YfhD_N"/>
    <property type="match status" value="1"/>
</dbReference>
<dbReference type="SUPFAM" id="SSF53955">
    <property type="entry name" value="Lysozyme-like"/>
    <property type="match status" value="1"/>
</dbReference>
<evidence type="ECO:0000313" key="7">
    <source>
        <dbReference type="Proteomes" id="UP000742786"/>
    </source>
</evidence>
<dbReference type="PANTHER" id="PTHR35936:SF32">
    <property type="entry name" value="MEMBRANE-BOUND LYTIC MUREIN TRANSGLYCOSYLASE F"/>
    <property type="match status" value="1"/>
</dbReference>
<dbReference type="Proteomes" id="UP000742786">
    <property type="component" value="Unassembled WGS sequence"/>
</dbReference>
<dbReference type="Pfam" id="PF00497">
    <property type="entry name" value="SBP_bac_3"/>
    <property type="match status" value="1"/>
</dbReference>
<dbReference type="GO" id="GO:0009279">
    <property type="term" value="C:cell outer membrane"/>
    <property type="evidence" value="ECO:0007669"/>
    <property type="project" value="UniProtKB-SubCell"/>
</dbReference>
<dbReference type="SUPFAM" id="SSF53850">
    <property type="entry name" value="Periplasmic binding protein-like II"/>
    <property type="match status" value="1"/>
</dbReference>
<dbReference type="InterPro" id="IPR008258">
    <property type="entry name" value="Transglycosylase_SLT_dom_1"/>
</dbReference>
<evidence type="ECO:0000256" key="1">
    <source>
        <dbReference type="ARBA" id="ARBA00004339"/>
    </source>
</evidence>
<accession>A0A916J6Z9</accession>
<keyword evidence="7" id="KW-1185">Reference proteome</keyword>
<comment type="similarity">
    <text evidence="2">Belongs to the transglycosylase Slt family.</text>
</comment>
<evidence type="ECO:0000256" key="3">
    <source>
        <dbReference type="ARBA" id="ARBA00022729"/>
    </source>
</evidence>
<dbReference type="PROSITE" id="PS51257">
    <property type="entry name" value="PROKAR_LIPOPROTEIN"/>
    <property type="match status" value="1"/>
</dbReference>
<proteinExistence type="inferred from homology"/>
<keyword evidence="3" id="KW-0732">Signal</keyword>
<dbReference type="InterPro" id="IPR023346">
    <property type="entry name" value="Lysozyme-like_dom_sf"/>
</dbReference>
<sequence>MGRSVNHAVARLLVVLASALLVACGRIEPPEKSGELVIGIIAGPTTYQDDAAGISGFEHDLLEGFAAALKLRTRYVAVKDPDALFKKLRAGRIHLAAGVPIDGNQELVFSAPIRESRQVLVGNADDLSVDSDPIDLTGRSIETLLDSPQAETLQKLAGTPPRFTIVEIAVGSERELLQRVANAKSHLAATDMLNYSLALNYYPDLAIVQELPDQIRCGWAFLPEYASLAQKADAFIAAARQNGSLARLQDRYFGHIQRIKADGVARFINDIRTVLPRYRQQFQTAQAESGIDWRLIAAMAYQESKWDPLATSFTNVRGMMMLTEDTADRMGVSNRLDAGQSIRAGARYLAVLMEQLPGEIMEPDRTWLALAAYNLGMGHLNGARTFARQMKRDSGSWYDMKKVLPLMSQPGYYSRLKSGPARGGEAVVMVENIRNYYDILSRLEPPWQPTPKLSLSLR</sequence>
<reference evidence="6" key="1">
    <citation type="submission" date="2021-04" db="EMBL/GenBank/DDBJ databases">
        <authorList>
            <person name="Hornung B."/>
        </authorList>
    </citation>
    <scope>NUCLEOTIDE SEQUENCE</scope>
    <source>
        <strain evidence="6">G5G6</strain>
    </source>
</reference>
<dbReference type="PANTHER" id="PTHR35936">
    <property type="entry name" value="MEMBRANE-BOUND LYTIC MUREIN TRANSGLYCOSYLASE F"/>
    <property type="match status" value="1"/>
</dbReference>
<gene>
    <name evidence="6" type="primary">mltF</name>
    <name evidence="6" type="ORF">GTOL_12992</name>
</gene>
<dbReference type="GO" id="GO:0008933">
    <property type="term" value="F:peptidoglycan lytic transglycosylase activity"/>
    <property type="evidence" value="ECO:0007669"/>
    <property type="project" value="InterPro"/>
</dbReference>
<dbReference type="Pfam" id="PF01464">
    <property type="entry name" value="SLT"/>
    <property type="match status" value="1"/>
</dbReference>
<dbReference type="SMART" id="SM00062">
    <property type="entry name" value="PBPb"/>
    <property type="match status" value="1"/>
</dbReference>
<dbReference type="EMBL" id="CAJQUM010000001">
    <property type="protein sequence ID" value="CAG4885109.1"/>
    <property type="molecule type" value="Genomic_DNA"/>
</dbReference>
<organism evidence="6 7">
    <name type="scientific">Georgfuchsia toluolica</name>
    <dbReference type="NCBI Taxonomy" id="424218"/>
    <lineage>
        <taxon>Bacteria</taxon>
        <taxon>Pseudomonadati</taxon>
        <taxon>Pseudomonadota</taxon>
        <taxon>Betaproteobacteria</taxon>
        <taxon>Nitrosomonadales</taxon>
        <taxon>Sterolibacteriaceae</taxon>
        <taxon>Georgfuchsia</taxon>
    </lineage>
</organism>
<protein>
    <submittedName>
        <fullName evidence="6">Membrane-bound lytic murein transglycosylase F</fullName>
    </submittedName>
</protein>
<dbReference type="NCBIfam" id="NF008112">
    <property type="entry name" value="PRK10859.1"/>
    <property type="match status" value="1"/>
</dbReference>
<comment type="caution">
    <text evidence="6">The sequence shown here is derived from an EMBL/GenBank/DDBJ whole genome shotgun (WGS) entry which is preliminary data.</text>
</comment>
<evidence type="ECO:0000313" key="6">
    <source>
        <dbReference type="EMBL" id="CAG4885109.1"/>
    </source>
</evidence>
<dbReference type="InterPro" id="IPR001638">
    <property type="entry name" value="Solute-binding_3/MltF_N"/>
</dbReference>
<keyword evidence="4" id="KW-0472">Membrane</keyword>
<evidence type="ECO:0000256" key="2">
    <source>
        <dbReference type="ARBA" id="ARBA00007734"/>
    </source>
</evidence>
<dbReference type="AlphaFoldDB" id="A0A916J6Z9"/>
<dbReference type="Gene3D" id="3.40.190.10">
    <property type="entry name" value="Periplasmic binding protein-like II"/>
    <property type="match status" value="2"/>
</dbReference>
<feature type="domain" description="Solute-binding protein family 3/N-terminal" evidence="5">
    <location>
        <begin position="35"/>
        <end position="256"/>
    </location>
</feature>
<evidence type="ECO:0000259" key="5">
    <source>
        <dbReference type="SMART" id="SM00062"/>
    </source>
</evidence>
<dbReference type="InterPro" id="IPR000189">
    <property type="entry name" value="Transglyc_AS"/>
</dbReference>
<dbReference type="Gene3D" id="1.10.530.10">
    <property type="match status" value="1"/>
</dbReference>
<evidence type="ECO:0000256" key="4">
    <source>
        <dbReference type="ARBA" id="ARBA00023237"/>
    </source>
</evidence>
<dbReference type="PROSITE" id="PS00922">
    <property type="entry name" value="TRANSGLYCOSYLASE"/>
    <property type="match status" value="1"/>
</dbReference>